<reference evidence="7" key="2">
    <citation type="submission" date="2023-06" db="EMBL/GenBank/DDBJ databases">
        <authorList>
            <consortium name="Lawrence Berkeley National Laboratory"/>
            <person name="Haridas S."/>
            <person name="Hensen N."/>
            <person name="Bonometti L."/>
            <person name="Westerberg I."/>
            <person name="Brannstrom I.O."/>
            <person name="Guillou S."/>
            <person name="Cros-Aarteil S."/>
            <person name="Calhoun S."/>
            <person name="Kuo A."/>
            <person name="Mondo S."/>
            <person name="Pangilinan J."/>
            <person name="Riley R."/>
            <person name="Labutti K."/>
            <person name="Andreopoulos B."/>
            <person name="Lipzen A."/>
            <person name="Chen C."/>
            <person name="Yanf M."/>
            <person name="Daum C."/>
            <person name="Ng V."/>
            <person name="Clum A."/>
            <person name="Steindorff A."/>
            <person name="Ohm R."/>
            <person name="Martin F."/>
            <person name="Silar P."/>
            <person name="Natvig D."/>
            <person name="Lalanne C."/>
            <person name="Gautier V."/>
            <person name="Ament-Velasquez S.L."/>
            <person name="Kruys A."/>
            <person name="Hutchinson M.I."/>
            <person name="Powell A.J."/>
            <person name="Barry K."/>
            <person name="Miller A.N."/>
            <person name="Grigoriev I.V."/>
            <person name="Debuchy R."/>
            <person name="Gladieux P."/>
            <person name="Thoren M.H."/>
            <person name="Johannesson H."/>
        </authorList>
    </citation>
    <scope>NUCLEOTIDE SEQUENCE</scope>
    <source>
        <strain evidence="7">CBS 118394</strain>
    </source>
</reference>
<organism evidence="7 8">
    <name type="scientific">Apodospora peruviana</name>
    <dbReference type="NCBI Taxonomy" id="516989"/>
    <lineage>
        <taxon>Eukaryota</taxon>
        <taxon>Fungi</taxon>
        <taxon>Dikarya</taxon>
        <taxon>Ascomycota</taxon>
        <taxon>Pezizomycotina</taxon>
        <taxon>Sordariomycetes</taxon>
        <taxon>Sordariomycetidae</taxon>
        <taxon>Sordariales</taxon>
        <taxon>Lasiosphaeriaceae</taxon>
        <taxon>Apodospora</taxon>
    </lineage>
</organism>
<dbReference type="GO" id="GO:0046872">
    <property type="term" value="F:metal ion binding"/>
    <property type="evidence" value="ECO:0007669"/>
    <property type="project" value="UniProtKB-KW"/>
</dbReference>
<dbReference type="PANTHER" id="PTHR46015">
    <property type="entry name" value="ZGC:172121"/>
    <property type="match status" value="1"/>
</dbReference>
<dbReference type="GO" id="GO:0032259">
    <property type="term" value="P:methylation"/>
    <property type="evidence" value="ECO:0007669"/>
    <property type="project" value="UniProtKB-KW"/>
</dbReference>
<dbReference type="PANTHER" id="PTHR46015:SF1">
    <property type="entry name" value="HOMOCYSTEINE S-METHYLTRANSFERASE-LIKE ISOFORM 1"/>
    <property type="match status" value="1"/>
</dbReference>
<dbReference type="Pfam" id="PF02574">
    <property type="entry name" value="S-methyl_trans"/>
    <property type="match status" value="1"/>
</dbReference>
<comment type="caution">
    <text evidence="7">The sequence shown here is derived from an EMBL/GenBank/DDBJ whole genome shotgun (WGS) entry which is preliminary data.</text>
</comment>
<evidence type="ECO:0000259" key="6">
    <source>
        <dbReference type="PROSITE" id="PS50970"/>
    </source>
</evidence>
<dbReference type="InterPro" id="IPR051486">
    <property type="entry name" value="Hcy_S-methyltransferase"/>
</dbReference>
<keyword evidence="8" id="KW-1185">Reference proteome</keyword>
<keyword evidence="2 5" id="KW-0808">Transferase</keyword>
<feature type="binding site" evidence="5">
    <location>
        <position position="330"/>
    </location>
    <ligand>
        <name>Zn(2+)</name>
        <dbReference type="ChEBI" id="CHEBI:29105"/>
    </ligand>
</feature>
<keyword evidence="4 5" id="KW-0862">Zinc</keyword>
<dbReference type="SUPFAM" id="SSF82282">
    <property type="entry name" value="Homocysteine S-methyltransferase"/>
    <property type="match status" value="1"/>
</dbReference>
<dbReference type="GO" id="GO:0033528">
    <property type="term" value="P:S-methylmethionine cycle"/>
    <property type="evidence" value="ECO:0007669"/>
    <property type="project" value="TreeGrafter"/>
</dbReference>
<feature type="binding site" evidence="5">
    <location>
        <position position="329"/>
    </location>
    <ligand>
        <name>Zn(2+)</name>
        <dbReference type="ChEBI" id="CHEBI:29105"/>
    </ligand>
</feature>
<dbReference type="GO" id="GO:0009086">
    <property type="term" value="P:methionine biosynthetic process"/>
    <property type="evidence" value="ECO:0007669"/>
    <property type="project" value="TreeGrafter"/>
</dbReference>
<feature type="domain" description="Hcy-binding" evidence="6">
    <location>
        <begin position="1"/>
        <end position="344"/>
    </location>
</feature>
<dbReference type="AlphaFoldDB" id="A0AAE0IRP3"/>
<keyword evidence="1 5" id="KW-0489">Methyltransferase</keyword>
<comment type="cofactor">
    <cofactor evidence="5">
        <name>Zn(2+)</name>
        <dbReference type="ChEBI" id="CHEBI:29105"/>
    </cofactor>
</comment>
<proteinExistence type="predicted"/>
<evidence type="ECO:0000313" key="7">
    <source>
        <dbReference type="EMBL" id="KAK3329917.1"/>
    </source>
</evidence>
<dbReference type="Gene3D" id="3.20.20.330">
    <property type="entry name" value="Homocysteine-binding-like domain"/>
    <property type="match status" value="1"/>
</dbReference>
<evidence type="ECO:0000256" key="4">
    <source>
        <dbReference type="ARBA" id="ARBA00022833"/>
    </source>
</evidence>
<dbReference type="InterPro" id="IPR003726">
    <property type="entry name" value="HCY_dom"/>
</dbReference>
<dbReference type="PROSITE" id="PS50970">
    <property type="entry name" value="HCY"/>
    <property type="match status" value="1"/>
</dbReference>
<gene>
    <name evidence="7" type="ORF">B0H66DRAFT_579411</name>
</gene>
<evidence type="ECO:0000313" key="8">
    <source>
        <dbReference type="Proteomes" id="UP001283341"/>
    </source>
</evidence>
<evidence type="ECO:0000256" key="3">
    <source>
        <dbReference type="ARBA" id="ARBA00022723"/>
    </source>
</evidence>
<evidence type="ECO:0000256" key="1">
    <source>
        <dbReference type="ARBA" id="ARBA00022603"/>
    </source>
</evidence>
<dbReference type="InterPro" id="IPR036589">
    <property type="entry name" value="HCY_dom_sf"/>
</dbReference>
<feature type="binding site" evidence="5">
    <location>
        <position position="240"/>
    </location>
    <ligand>
        <name>Zn(2+)</name>
        <dbReference type="ChEBI" id="CHEBI:29105"/>
    </ligand>
</feature>
<keyword evidence="3 5" id="KW-0479">Metal-binding</keyword>
<sequence>MPDATPIKILDGGLGTSLEDKYNVDFSTKTPLWSSQCLLSDQDTLLKCQTDFGNAGADIISTATYQTSINGFEASGVSVDDIPKFLADAVSIAKKASSARDGNDGEVALSLGPYGATMIPSAEYSGKYDAEHGNHDALAEWHNQRLELFTKMDDSLLNEIKYLAFETIPRIDEIIAIRTMMKDMSASKSKLAQIPMWISCLFPGDDETLPGGWFSAQDVVDVMMTKGIFDTVPWGIGINCTKVSKLPSLVKRFEAIIRDMIEDARLEEWPSLVLYPDGTNGEVYNTATKKWEVPDGVEVSETPWETQLADVVKATKQSGQWRSILVGGCCKTTHKDIARLREALLGVN</sequence>
<evidence type="ECO:0000256" key="2">
    <source>
        <dbReference type="ARBA" id="ARBA00022679"/>
    </source>
</evidence>
<dbReference type="EMBL" id="JAUEDM010000001">
    <property type="protein sequence ID" value="KAK3329917.1"/>
    <property type="molecule type" value="Genomic_DNA"/>
</dbReference>
<dbReference type="Proteomes" id="UP001283341">
    <property type="component" value="Unassembled WGS sequence"/>
</dbReference>
<dbReference type="GO" id="GO:0008898">
    <property type="term" value="F:S-adenosylmethionine-homocysteine S-methyltransferase activity"/>
    <property type="evidence" value="ECO:0007669"/>
    <property type="project" value="TreeGrafter"/>
</dbReference>
<name>A0AAE0IRP3_9PEZI</name>
<reference evidence="7" key="1">
    <citation type="journal article" date="2023" name="Mol. Phylogenet. Evol.">
        <title>Genome-scale phylogeny and comparative genomics of the fungal order Sordariales.</title>
        <authorList>
            <person name="Hensen N."/>
            <person name="Bonometti L."/>
            <person name="Westerberg I."/>
            <person name="Brannstrom I.O."/>
            <person name="Guillou S."/>
            <person name="Cros-Aarteil S."/>
            <person name="Calhoun S."/>
            <person name="Haridas S."/>
            <person name="Kuo A."/>
            <person name="Mondo S."/>
            <person name="Pangilinan J."/>
            <person name="Riley R."/>
            <person name="LaButti K."/>
            <person name="Andreopoulos B."/>
            <person name="Lipzen A."/>
            <person name="Chen C."/>
            <person name="Yan M."/>
            <person name="Daum C."/>
            <person name="Ng V."/>
            <person name="Clum A."/>
            <person name="Steindorff A."/>
            <person name="Ohm R.A."/>
            <person name="Martin F."/>
            <person name="Silar P."/>
            <person name="Natvig D.O."/>
            <person name="Lalanne C."/>
            <person name="Gautier V."/>
            <person name="Ament-Velasquez S.L."/>
            <person name="Kruys A."/>
            <person name="Hutchinson M.I."/>
            <person name="Powell A.J."/>
            <person name="Barry K."/>
            <person name="Miller A.N."/>
            <person name="Grigoriev I.V."/>
            <person name="Debuchy R."/>
            <person name="Gladieux P."/>
            <person name="Hiltunen Thoren M."/>
            <person name="Johannesson H."/>
        </authorList>
    </citation>
    <scope>NUCLEOTIDE SEQUENCE</scope>
    <source>
        <strain evidence="7">CBS 118394</strain>
    </source>
</reference>
<accession>A0AAE0IRP3</accession>
<protein>
    <submittedName>
        <fullName evidence="7">Homocysteine S-methyltransferase</fullName>
    </submittedName>
</protein>
<evidence type="ECO:0000256" key="5">
    <source>
        <dbReference type="PROSITE-ProRule" id="PRU00333"/>
    </source>
</evidence>